<dbReference type="GO" id="GO:0016020">
    <property type="term" value="C:membrane"/>
    <property type="evidence" value="ECO:0007669"/>
    <property type="project" value="InterPro"/>
</dbReference>
<evidence type="ECO:0000313" key="2">
    <source>
        <dbReference type="Proteomes" id="UP000887566"/>
    </source>
</evidence>
<dbReference type="Proteomes" id="UP000887566">
    <property type="component" value="Unplaced"/>
</dbReference>
<reference evidence="3" key="1">
    <citation type="submission" date="2022-11" db="UniProtKB">
        <authorList>
            <consortium name="WormBaseParasite"/>
        </authorList>
    </citation>
    <scope>IDENTIFICATION</scope>
</reference>
<dbReference type="GO" id="GO:0005230">
    <property type="term" value="F:extracellular ligand-gated monoatomic ion channel activity"/>
    <property type="evidence" value="ECO:0007669"/>
    <property type="project" value="InterPro"/>
</dbReference>
<dbReference type="SUPFAM" id="SSF63712">
    <property type="entry name" value="Nicotinic receptor ligand binding domain-like"/>
    <property type="match status" value="1"/>
</dbReference>
<name>A0A914VBH9_9BILA</name>
<dbReference type="WBParaSite" id="PSAMB.scaffold1751size28118.g14759.t1">
    <property type="protein sequence ID" value="PSAMB.scaffold1751size28118.g14759.t1"/>
    <property type="gene ID" value="PSAMB.scaffold1751size28118.g14759"/>
</dbReference>
<keyword evidence="2" id="KW-1185">Reference proteome</keyword>
<dbReference type="AlphaFoldDB" id="A0A914VBH9"/>
<evidence type="ECO:0000313" key="3">
    <source>
        <dbReference type="WBParaSite" id="PSAMB.scaffold1751size28118.g14759.t1"/>
    </source>
</evidence>
<organism evidence="2 3">
    <name type="scientific">Plectus sambesii</name>
    <dbReference type="NCBI Taxonomy" id="2011161"/>
    <lineage>
        <taxon>Eukaryota</taxon>
        <taxon>Metazoa</taxon>
        <taxon>Ecdysozoa</taxon>
        <taxon>Nematoda</taxon>
        <taxon>Chromadorea</taxon>
        <taxon>Plectida</taxon>
        <taxon>Plectina</taxon>
        <taxon>Plectoidea</taxon>
        <taxon>Plectidae</taxon>
        <taxon>Plectus</taxon>
    </lineage>
</organism>
<sequence>MRILLADYDKATFPSNNTIDVQAEVTIQDIGSLSEITSSFLVDVWFSQIWTDSRLVYDHLSCKSNLSLDDSVEQKLWTPNVCFVNSKETYIHA</sequence>
<dbReference type="Gene3D" id="2.70.170.10">
    <property type="entry name" value="Neurotransmitter-gated ion-channel ligand-binding domain"/>
    <property type="match status" value="1"/>
</dbReference>
<feature type="domain" description="Neurotransmitter-gated ion-channel ligand-binding" evidence="1">
    <location>
        <begin position="3"/>
        <end position="89"/>
    </location>
</feature>
<protein>
    <submittedName>
        <fullName evidence="3">Neurotransmitter-gated ion-channel ligand-binding domain-containing protein</fullName>
    </submittedName>
</protein>
<dbReference type="InterPro" id="IPR006202">
    <property type="entry name" value="Neur_chan_lig-bd"/>
</dbReference>
<dbReference type="InterPro" id="IPR036734">
    <property type="entry name" value="Neur_chan_lig-bd_sf"/>
</dbReference>
<dbReference type="Pfam" id="PF02931">
    <property type="entry name" value="Neur_chan_LBD"/>
    <property type="match status" value="1"/>
</dbReference>
<proteinExistence type="predicted"/>
<accession>A0A914VBH9</accession>
<evidence type="ECO:0000259" key="1">
    <source>
        <dbReference type="Pfam" id="PF02931"/>
    </source>
</evidence>